<sequence>MAGALSRTMDFFGWREPEGVEEDDYVAEASDGFADTYESDGEDELDFSSSESFSAAPVAEFPRPVRSDESDLRRIVTFHPTSYADAPAIGNAFREGTPVIMNLSAMNDADARRLVDFGAGLVHGLSGHYERVTKRVFLLTPTEVAVEAGSSSNGSVSF</sequence>
<dbReference type="InterPro" id="IPR023052">
    <property type="entry name" value="Cell_div_SepF"/>
</dbReference>
<evidence type="ECO:0000256" key="5">
    <source>
        <dbReference type="HAMAP-Rule" id="MF_01197"/>
    </source>
</evidence>
<comment type="similarity">
    <text evidence="5">Belongs to the SepF family.</text>
</comment>
<dbReference type="HAMAP" id="MF_01197">
    <property type="entry name" value="SepF"/>
    <property type="match status" value="1"/>
</dbReference>
<dbReference type="AlphaFoldDB" id="A0AB38XLT2"/>
<evidence type="ECO:0000313" key="7">
    <source>
        <dbReference type="Proteomes" id="UP001211044"/>
    </source>
</evidence>
<comment type="function">
    <text evidence="4 5">Cell division protein that is part of the divisome complex and is recruited early to the Z-ring. Probably stimulates Z-ring formation, perhaps through the cross-linking of FtsZ protofilaments. Its function overlaps with FtsA.</text>
</comment>
<reference evidence="6" key="1">
    <citation type="submission" date="2023-01" db="EMBL/GenBank/DDBJ databases">
        <title>Comparative Genomic Analysis of the Clinically-Derived Winkia Strain NY0527 Provides Evidence into the Taxonomic Reassignment of Winkia neuii and Characterizes Their Virulence Traits.</title>
        <authorList>
            <person name="Cai X."/>
            <person name="Peng Y."/>
            <person name="Li M."/>
            <person name="Qiu Y."/>
            <person name="Wang Y."/>
            <person name="Xu L."/>
            <person name="Hou Q."/>
        </authorList>
    </citation>
    <scope>NUCLEOTIDE SEQUENCE</scope>
    <source>
        <strain evidence="6">NY0527</strain>
    </source>
</reference>
<evidence type="ECO:0000256" key="3">
    <source>
        <dbReference type="ARBA" id="ARBA00023306"/>
    </source>
</evidence>
<dbReference type="Pfam" id="PF04472">
    <property type="entry name" value="SepF"/>
    <property type="match status" value="1"/>
</dbReference>
<dbReference type="GO" id="GO:0000917">
    <property type="term" value="P:division septum assembly"/>
    <property type="evidence" value="ECO:0007669"/>
    <property type="project" value="UniProtKB-KW"/>
</dbReference>
<evidence type="ECO:0000256" key="1">
    <source>
        <dbReference type="ARBA" id="ARBA00022618"/>
    </source>
</evidence>
<keyword evidence="5" id="KW-0963">Cytoplasm</keyword>
<dbReference type="Proteomes" id="UP001211044">
    <property type="component" value="Chromosome"/>
</dbReference>
<dbReference type="Gene3D" id="3.30.110.150">
    <property type="entry name" value="SepF-like protein"/>
    <property type="match status" value="1"/>
</dbReference>
<keyword evidence="3 5" id="KW-0131">Cell cycle</keyword>
<gene>
    <name evidence="5" type="primary">sepF</name>
    <name evidence="6" type="ORF">PIG85_06430</name>
</gene>
<dbReference type="InterPro" id="IPR038594">
    <property type="entry name" value="SepF-like_sf"/>
</dbReference>
<comment type="subcellular location">
    <subcellularLocation>
        <location evidence="5">Cytoplasm</location>
    </subcellularLocation>
    <text evidence="5">Localizes to the division site, in a FtsZ-dependent manner.</text>
</comment>
<dbReference type="PANTHER" id="PTHR35798:SF1">
    <property type="entry name" value="CELL DIVISION PROTEIN SEPF"/>
    <property type="match status" value="1"/>
</dbReference>
<dbReference type="PANTHER" id="PTHR35798">
    <property type="entry name" value="CELL DIVISION PROTEIN SEPF"/>
    <property type="match status" value="1"/>
</dbReference>
<evidence type="ECO:0000256" key="4">
    <source>
        <dbReference type="ARBA" id="ARBA00044936"/>
    </source>
</evidence>
<comment type="subunit">
    <text evidence="5">Homodimer. Interacts with FtsZ.</text>
</comment>
<protein>
    <recommendedName>
        <fullName evidence="5">Cell division protein SepF</fullName>
    </recommendedName>
</protein>
<dbReference type="GO" id="GO:0043093">
    <property type="term" value="P:FtsZ-dependent cytokinesis"/>
    <property type="evidence" value="ECO:0007669"/>
    <property type="project" value="UniProtKB-UniRule"/>
</dbReference>
<keyword evidence="1 5" id="KW-0132">Cell division</keyword>
<dbReference type="KEGG" id="wne:PIG85_06430"/>
<dbReference type="EMBL" id="CP116394">
    <property type="protein sequence ID" value="WCE45303.1"/>
    <property type="molecule type" value="Genomic_DNA"/>
</dbReference>
<accession>A0AB38XLT2</accession>
<name>A0AB38XLT2_9ACTO</name>
<keyword evidence="2 5" id="KW-0717">Septation</keyword>
<dbReference type="InterPro" id="IPR007561">
    <property type="entry name" value="Cell_div_SepF/SepF-rel"/>
</dbReference>
<organism evidence="6 7">
    <name type="scientific">Winkia neuii subsp. anitrata</name>
    <dbReference type="NCBI Taxonomy" id="29318"/>
    <lineage>
        <taxon>Bacteria</taxon>
        <taxon>Bacillati</taxon>
        <taxon>Actinomycetota</taxon>
        <taxon>Actinomycetes</taxon>
        <taxon>Actinomycetales</taxon>
        <taxon>Actinomycetaceae</taxon>
        <taxon>Winkia</taxon>
    </lineage>
</organism>
<dbReference type="GO" id="GO:0005737">
    <property type="term" value="C:cytoplasm"/>
    <property type="evidence" value="ECO:0007669"/>
    <property type="project" value="UniProtKB-SubCell"/>
</dbReference>
<proteinExistence type="inferred from homology"/>
<dbReference type="RefSeq" id="WP_048707491.1">
    <property type="nucleotide sequence ID" value="NZ_CP116394.1"/>
</dbReference>
<evidence type="ECO:0000313" key="6">
    <source>
        <dbReference type="EMBL" id="WCE45303.1"/>
    </source>
</evidence>
<evidence type="ECO:0000256" key="2">
    <source>
        <dbReference type="ARBA" id="ARBA00023210"/>
    </source>
</evidence>